<accession>A0A803PZL5</accession>
<protein>
    <submittedName>
        <fullName evidence="1">Uncharacterized protein</fullName>
    </submittedName>
</protein>
<reference evidence="1" key="1">
    <citation type="submission" date="2018-11" db="EMBL/GenBank/DDBJ databases">
        <authorList>
            <person name="Grassa J C."/>
        </authorList>
    </citation>
    <scope>NUCLEOTIDE SEQUENCE [LARGE SCALE GENOMIC DNA]</scope>
</reference>
<proteinExistence type="predicted"/>
<dbReference type="AlphaFoldDB" id="A0A803PZL5"/>
<organism evidence="1 2">
    <name type="scientific">Cannabis sativa</name>
    <name type="common">Hemp</name>
    <name type="synonym">Marijuana</name>
    <dbReference type="NCBI Taxonomy" id="3483"/>
    <lineage>
        <taxon>Eukaryota</taxon>
        <taxon>Viridiplantae</taxon>
        <taxon>Streptophyta</taxon>
        <taxon>Embryophyta</taxon>
        <taxon>Tracheophyta</taxon>
        <taxon>Spermatophyta</taxon>
        <taxon>Magnoliopsida</taxon>
        <taxon>eudicotyledons</taxon>
        <taxon>Gunneridae</taxon>
        <taxon>Pentapetalae</taxon>
        <taxon>rosids</taxon>
        <taxon>fabids</taxon>
        <taxon>Rosales</taxon>
        <taxon>Cannabaceae</taxon>
        <taxon>Cannabis</taxon>
    </lineage>
</organism>
<dbReference type="Gramene" id="evm.model.06.716">
    <property type="protein sequence ID" value="cds.evm.model.06.716"/>
    <property type="gene ID" value="evm.TU.06.716"/>
</dbReference>
<name>A0A803PZL5_CANSA</name>
<keyword evidence="2" id="KW-1185">Reference proteome</keyword>
<reference evidence="1" key="2">
    <citation type="submission" date="2021-03" db="UniProtKB">
        <authorList>
            <consortium name="EnsemblPlants"/>
        </authorList>
    </citation>
    <scope>IDENTIFICATION</scope>
</reference>
<evidence type="ECO:0000313" key="2">
    <source>
        <dbReference type="Proteomes" id="UP000596661"/>
    </source>
</evidence>
<sequence>MVWVKKTKVEPKKMESKNPNLNKSIEFDDVAILTEKLVSVGTSSNQVGAKIVIAKSSSYQGHSLKVGDDWITPRRVGNKWSLGKGHTTPKKNTYDAILKPVFKNMVTNPHNLDGVVQHPKLEC</sequence>
<evidence type="ECO:0000313" key="1">
    <source>
        <dbReference type="EnsemblPlants" id="cds.evm.model.06.716"/>
    </source>
</evidence>
<dbReference type="Proteomes" id="UP000596661">
    <property type="component" value="Chromosome 6"/>
</dbReference>
<dbReference type="EMBL" id="UZAU01000575">
    <property type="status" value="NOT_ANNOTATED_CDS"/>
    <property type="molecule type" value="Genomic_DNA"/>
</dbReference>
<dbReference type="EnsemblPlants" id="evm.model.06.716">
    <property type="protein sequence ID" value="cds.evm.model.06.716"/>
    <property type="gene ID" value="evm.TU.06.716"/>
</dbReference>